<protein>
    <submittedName>
        <fullName evidence="3">Uncharacterized protein</fullName>
    </submittedName>
</protein>
<evidence type="ECO:0000256" key="1">
    <source>
        <dbReference type="SAM" id="Coils"/>
    </source>
</evidence>
<accession>A0A2I0R5C5</accession>
<dbReference type="EMBL" id="PJNI01000002">
    <property type="protein sequence ID" value="PKR81570.1"/>
    <property type="molecule type" value="Genomic_DNA"/>
</dbReference>
<evidence type="ECO:0000256" key="2">
    <source>
        <dbReference type="SAM" id="Phobius"/>
    </source>
</evidence>
<keyword evidence="2" id="KW-0812">Transmembrane</keyword>
<proteinExistence type="predicted"/>
<name>A0A2I0R5C5_9FLAO</name>
<evidence type="ECO:0000313" key="4">
    <source>
        <dbReference type="Proteomes" id="UP000236654"/>
    </source>
</evidence>
<keyword evidence="2" id="KW-1133">Transmembrane helix</keyword>
<evidence type="ECO:0000313" key="3">
    <source>
        <dbReference type="EMBL" id="PKR81570.1"/>
    </source>
</evidence>
<feature type="coiled-coil region" evidence="1">
    <location>
        <begin position="44"/>
        <end position="71"/>
    </location>
</feature>
<dbReference type="AlphaFoldDB" id="A0A2I0R5C5"/>
<feature type="transmembrane region" description="Helical" evidence="2">
    <location>
        <begin position="277"/>
        <end position="300"/>
    </location>
</feature>
<reference evidence="3 4" key="1">
    <citation type="submission" date="2017-12" db="EMBL/GenBank/DDBJ databases">
        <title>The draft genome sequence of Brumimicrobium saltpan LHR20.</title>
        <authorList>
            <person name="Do Z.-J."/>
            <person name="Luo H.-R."/>
        </authorList>
    </citation>
    <scope>NUCLEOTIDE SEQUENCE [LARGE SCALE GENOMIC DNA]</scope>
    <source>
        <strain evidence="3 4">LHR20</strain>
    </source>
</reference>
<keyword evidence="1" id="KW-0175">Coiled coil</keyword>
<feature type="coiled-coil region" evidence="1">
    <location>
        <begin position="147"/>
        <end position="272"/>
    </location>
</feature>
<gene>
    <name evidence="3" type="ORF">CW751_03330</name>
</gene>
<organism evidence="3 4">
    <name type="scientific">Brumimicrobium salinarum</name>
    <dbReference type="NCBI Taxonomy" id="2058658"/>
    <lineage>
        <taxon>Bacteria</taxon>
        <taxon>Pseudomonadati</taxon>
        <taxon>Bacteroidota</taxon>
        <taxon>Flavobacteriia</taxon>
        <taxon>Flavobacteriales</taxon>
        <taxon>Crocinitomicaceae</taxon>
        <taxon>Brumimicrobium</taxon>
    </lineage>
</organism>
<dbReference type="Proteomes" id="UP000236654">
    <property type="component" value="Unassembled WGS sequence"/>
</dbReference>
<keyword evidence="4" id="KW-1185">Reference proteome</keyword>
<comment type="caution">
    <text evidence="3">The sequence shown here is derived from an EMBL/GenBank/DDBJ whole genome shotgun (WGS) entry which is preliminary data.</text>
</comment>
<sequence>MLNFKAYKWPYILNTYPCAITMINMKEKFNIAFLLFGLICILSFTVHGQKLEQLEEQLKTAKSENQQKLVVETYILLGDYYVNEEDKINKGQRFYRRGARRNKNNEFQDLAILYNRQYARSYVLQNNYEDAATHYEEALRIAKSNKLKNYTRNLTEEIRQFNEKRKKIELAKKELDNLKSLKDDEAIAYIEDKNSKEAQETEQFFYKINKLSRENQLQQIKIKFTENELEKKDLKIELLDQYNKAKEAEIKKNEAELALKNAEIEKRRLETQRQRNVILFFVVVSVLLIFIGLIIVRNYIKQKN</sequence>
<keyword evidence="2" id="KW-0472">Membrane</keyword>